<dbReference type="PROSITE" id="PS51257">
    <property type="entry name" value="PROKAR_LIPOPROTEIN"/>
    <property type="match status" value="1"/>
</dbReference>
<dbReference type="InterPro" id="IPR029056">
    <property type="entry name" value="Ribokinase-like"/>
</dbReference>
<name>A0A9W6J5F7_9HYPH</name>
<evidence type="ECO:0000256" key="8">
    <source>
        <dbReference type="ARBA" id="ARBA00022840"/>
    </source>
</evidence>
<evidence type="ECO:0000256" key="7">
    <source>
        <dbReference type="ARBA" id="ARBA00022777"/>
    </source>
</evidence>
<dbReference type="InterPro" id="IPR011877">
    <property type="entry name" value="Ribokinase"/>
</dbReference>
<protein>
    <recommendedName>
        <fullName evidence="3 12">Ribokinase</fullName>
        <shortName evidence="12">RK</shortName>
        <ecNumber evidence="2 12">2.7.1.15</ecNumber>
    </recommendedName>
</protein>
<feature type="binding site" evidence="12">
    <location>
        <position position="292"/>
    </location>
    <ligand>
        <name>K(+)</name>
        <dbReference type="ChEBI" id="CHEBI:29103"/>
    </ligand>
</feature>
<comment type="cofactor">
    <cofactor evidence="12">
        <name>Mg(2+)</name>
        <dbReference type="ChEBI" id="CHEBI:18420"/>
    </cofactor>
    <text evidence="12">Requires a divalent cation, most likely magnesium in vivo, as an electrophilic catalyst to aid phosphoryl group transfer. It is the chelate of the metal and the nucleotide that is the actual substrate.</text>
</comment>
<dbReference type="Gene3D" id="3.40.1190.20">
    <property type="match status" value="1"/>
</dbReference>
<dbReference type="RefSeq" id="WP_271169954.1">
    <property type="nucleotide sequence ID" value="NZ_BSFI01000023.1"/>
</dbReference>
<evidence type="ECO:0000256" key="10">
    <source>
        <dbReference type="ARBA" id="ARBA00022958"/>
    </source>
</evidence>
<keyword evidence="11 12" id="KW-0119">Carbohydrate metabolism</keyword>
<dbReference type="PANTHER" id="PTHR10584">
    <property type="entry name" value="SUGAR KINASE"/>
    <property type="match status" value="1"/>
</dbReference>
<dbReference type="EMBL" id="BSFI01000023">
    <property type="protein sequence ID" value="GLK69734.1"/>
    <property type="molecule type" value="Genomic_DNA"/>
</dbReference>
<dbReference type="PROSITE" id="PS00584">
    <property type="entry name" value="PFKB_KINASES_2"/>
    <property type="match status" value="1"/>
</dbReference>
<dbReference type="InterPro" id="IPR011611">
    <property type="entry name" value="PfkB_dom"/>
</dbReference>
<gene>
    <name evidence="12 14" type="primary">rbsK</name>
    <name evidence="14" type="ORF">GCM10008179_33720</name>
</gene>
<evidence type="ECO:0000256" key="4">
    <source>
        <dbReference type="ARBA" id="ARBA00022679"/>
    </source>
</evidence>
<keyword evidence="5 12" id="KW-0479">Metal-binding</keyword>
<keyword evidence="8 12" id="KW-0067">ATP-binding</keyword>
<dbReference type="GO" id="GO:0046872">
    <property type="term" value="F:metal ion binding"/>
    <property type="evidence" value="ECO:0007669"/>
    <property type="project" value="UniProtKB-KW"/>
</dbReference>
<feature type="binding site" evidence="12">
    <location>
        <position position="253"/>
    </location>
    <ligand>
        <name>K(+)</name>
        <dbReference type="ChEBI" id="CHEBI:29103"/>
    </ligand>
</feature>
<dbReference type="HAMAP" id="MF_01987">
    <property type="entry name" value="Ribokinase"/>
    <property type="match status" value="1"/>
</dbReference>
<comment type="caution">
    <text evidence="14">The sequence shown here is derived from an EMBL/GenBank/DDBJ whole genome shotgun (WGS) entry which is preliminary data.</text>
</comment>
<feature type="binding site" evidence="12">
    <location>
        <position position="259"/>
    </location>
    <ligand>
        <name>substrate</name>
    </ligand>
</feature>
<dbReference type="Proteomes" id="UP001143372">
    <property type="component" value="Unassembled WGS sequence"/>
</dbReference>
<comment type="caution">
    <text evidence="12">Lacks conserved residue(s) required for the propagation of feature annotation.</text>
</comment>
<evidence type="ECO:0000256" key="9">
    <source>
        <dbReference type="ARBA" id="ARBA00022842"/>
    </source>
</evidence>
<dbReference type="AlphaFoldDB" id="A0A9W6J5F7"/>
<feature type="binding site" evidence="12">
    <location>
        <position position="289"/>
    </location>
    <ligand>
        <name>K(+)</name>
        <dbReference type="ChEBI" id="CHEBI:29103"/>
    </ligand>
</feature>
<comment type="catalytic activity">
    <reaction evidence="12">
        <text>D-ribose + ATP = D-ribose 5-phosphate + ADP + H(+)</text>
        <dbReference type="Rhea" id="RHEA:13697"/>
        <dbReference type="ChEBI" id="CHEBI:15378"/>
        <dbReference type="ChEBI" id="CHEBI:30616"/>
        <dbReference type="ChEBI" id="CHEBI:47013"/>
        <dbReference type="ChEBI" id="CHEBI:78346"/>
        <dbReference type="ChEBI" id="CHEBI:456216"/>
        <dbReference type="EC" id="2.7.1.15"/>
    </reaction>
</comment>
<feature type="binding site" evidence="12">
    <location>
        <begin position="258"/>
        <end position="259"/>
    </location>
    <ligand>
        <name>ATP</name>
        <dbReference type="ChEBI" id="CHEBI:30616"/>
    </ligand>
</feature>
<organism evidence="14 15">
    <name type="scientific">Hansschlegelia plantiphila</name>
    <dbReference type="NCBI Taxonomy" id="374655"/>
    <lineage>
        <taxon>Bacteria</taxon>
        <taxon>Pseudomonadati</taxon>
        <taxon>Pseudomonadota</taxon>
        <taxon>Alphaproteobacteria</taxon>
        <taxon>Hyphomicrobiales</taxon>
        <taxon>Methylopilaceae</taxon>
        <taxon>Hansschlegelia</taxon>
    </lineage>
</organism>
<evidence type="ECO:0000256" key="3">
    <source>
        <dbReference type="ARBA" id="ARBA00016943"/>
    </source>
</evidence>
<feature type="binding site" evidence="12">
    <location>
        <begin position="226"/>
        <end position="231"/>
    </location>
    <ligand>
        <name>ATP</name>
        <dbReference type="ChEBI" id="CHEBI:30616"/>
    </ligand>
</feature>
<comment type="similarity">
    <text evidence="1">Belongs to the carbohydrate kinase pfkB family.</text>
</comment>
<sequence length="315" mass="31606">MSDAKIFVVGSFVVACTVTVDALPQPGESLEAKAFLLEAGGKGLNLAIAARRLGASVDGLFAIGDDMLSGLASSAFQRANLPVSMLRHKAGPTGGGVGFIASNGETCLAVAPGANGALCATDVHTASAAIAAAHSCLAQFEVADEPIAEAFAIARRAGGLTVLNPSPFRRPSDAVLALTSVLCVNTPEAEGLARALFGGRAIAASDGFRELAAAVFALGPEALVITSGRSGATVWRRDAEPHFQPAFLIDAVDTLGAGDAFAAGVAVGLAEGRAWPEVMRLAAACGALTAARAGTFDALPPREAVDAMLSKTAPA</sequence>
<dbReference type="InterPro" id="IPR002173">
    <property type="entry name" value="Carboh/pur_kinase_PfkB_CS"/>
</dbReference>
<keyword evidence="10 12" id="KW-0630">Potassium</keyword>
<comment type="pathway">
    <text evidence="12">Carbohydrate metabolism; D-ribose degradation; D-ribose 5-phosphate from beta-D-ribopyranose: step 2/2.</text>
</comment>
<feature type="binding site" evidence="12">
    <location>
        <position position="141"/>
    </location>
    <ligand>
        <name>substrate</name>
    </ligand>
</feature>
<comment type="subunit">
    <text evidence="12">Homodimer.</text>
</comment>
<reference evidence="14" key="2">
    <citation type="submission" date="2023-01" db="EMBL/GenBank/DDBJ databases">
        <authorList>
            <person name="Sun Q."/>
            <person name="Evtushenko L."/>
        </authorList>
    </citation>
    <scope>NUCLEOTIDE SEQUENCE</scope>
    <source>
        <strain evidence="14">VKM B-2347</strain>
    </source>
</reference>
<reference evidence="14" key="1">
    <citation type="journal article" date="2014" name="Int. J. Syst. Evol. Microbiol.">
        <title>Complete genome sequence of Corynebacterium casei LMG S-19264T (=DSM 44701T), isolated from a smear-ripened cheese.</title>
        <authorList>
            <consortium name="US DOE Joint Genome Institute (JGI-PGF)"/>
            <person name="Walter F."/>
            <person name="Albersmeier A."/>
            <person name="Kalinowski J."/>
            <person name="Ruckert C."/>
        </authorList>
    </citation>
    <scope>NUCLEOTIDE SEQUENCE</scope>
    <source>
        <strain evidence="14">VKM B-2347</strain>
    </source>
</reference>
<dbReference type="PANTHER" id="PTHR10584:SF166">
    <property type="entry name" value="RIBOKINASE"/>
    <property type="match status" value="1"/>
</dbReference>
<feature type="binding site" evidence="12">
    <location>
        <position position="294"/>
    </location>
    <ligand>
        <name>K(+)</name>
        <dbReference type="ChEBI" id="CHEBI:29103"/>
    </ligand>
</feature>
<dbReference type="GO" id="GO:0019303">
    <property type="term" value="P:D-ribose catabolic process"/>
    <property type="evidence" value="ECO:0007669"/>
    <property type="project" value="UniProtKB-UniRule"/>
</dbReference>
<evidence type="ECO:0000256" key="1">
    <source>
        <dbReference type="ARBA" id="ARBA00005380"/>
    </source>
</evidence>
<accession>A0A9W6J5F7</accession>
<keyword evidence="6 12" id="KW-0547">Nucleotide-binding</keyword>
<dbReference type="InterPro" id="IPR002139">
    <property type="entry name" value="Ribo/fructo_kinase"/>
</dbReference>
<dbReference type="PRINTS" id="PR00990">
    <property type="entry name" value="RIBOKINASE"/>
</dbReference>
<dbReference type="GO" id="GO:0005524">
    <property type="term" value="F:ATP binding"/>
    <property type="evidence" value="ECO:0007669"/>
    <property type="project" value="UniProtKB-UniRule"/>
</dbReference>
<dbReference type="EC" id="2.7.1.15" evidence="2 12"/>
<keyword evidence="12" id="KW-0963">Cytoplasm</keyword>
<evidence type="ECO:0000256" key="6">
    <source>
        <dbReference type="ARBA" id="ARBA00022741"/>
    </source>
</evidence>
<keyword evidence="4 12" id="KW-0808">Transferase</keyword>
<dbReference type="GO" id="GO:0005737">
    <property type="term" value="C:cytoplasm"/>
    <property type="evidence" value="ECO:0007669"/>
    <property type="project" value="UniProtKB-SubCell"/>
</dbReference>
<dbReference type="Pfam" id="PF00294">
    <property type="entry name" value="PfkB"/>
    <property type="match status" value="1"/>
</dbReference>
<keyword evidence="9 12" id="KW-0460">Magnesium</keyword>
<feature type="binding site" evidence="12">
    <location>
        <position position="255"/>
    </location>
    <ligand>
        <name>K(+)</name>
        <dbReference type="ChEBI" id="CHEBI:29103"/>
    </ligand>
</feature>
<feature type="binding site" evidence="12">
    <location>
        <position position="185"/>
    </location>
    <ligand>
        <name>ATP</name>
        <dbReference type="ChEBI" id="CHEBI:30616"/>
    </ligand>
</feature>
<feature type="binding site" evidence="12">
    <location>
        <begin position="41"/>
        <end position="45"/>
    </location>
    <ligand>
        <name>substrate</name>
    </ligand>
</feature>
<evidence type="ECO:0000256" key="5">
    <source>
        <dbReference type="ARBA" id="ARBA00022723"/>
    </source>
</evidence>
<keyword evidence="15" id="KW-1185">Reference proteome</keyword>
<keyword evidence="7 12" id="KW-0418">Kinase</keyword>
<evidence type="ECO:0000256" key="12">
    <source>
        <dbReference type="HAMAP-Rule" id="MF_01987"/>
    </source>
</evidence>
<proteinExistence type="inferred from homology"/>
<evidence type="ECO:0000256" key="11">
    <source>
        <dbReference type="ARBA" id="ARBA00023277"/>
    </source>
</evidence>
<dbReference type="SUPFAM" id="SSF53613">
    <property type="entry name" value="Ribokinase-like"/>
    <property type="match status" value="1"/>
</dbReference>
<feature type="domain" description="Carbohydrate kinase PfkB" evidence="13">
    <location>
        <begin position="4"/>
        <end position="299"/>
    </location>
</feature>
<evidence type="ECO:0000259" key="13">
    <source>
        <dbReference type="Pfam" id="PF00294"/>
    </source>
</evidence>
<evidence type="ECO:0000256" key="2">
    <source>
        <dbReference type="ARBA" id="ARBA00012035"/>
    </source>
</evidence>
<comment type="similarity">
    <text evidence="12">Belongs to the carbohydrate kinase PfkB family. Ribokinase subfamily.</text>
</comment>
<evidence type="ECO:0000313" key="14">
    <source>
        <dbReference type="EMBL" id="GLK69734.1"/>
    </source>
</evidence>
<dbReference type="GO" id="GO:0004747">
    <property type="term" value="F:ribokinase activity"/>
    <property type="evidence" value="ECO:0007669"/>
    <property type="project" value="UniProtKB-UniRule"/>
</dbReference>
<feature type="active site" description="Proton acceptor" evidence="12">
    <location>
        <position position="259"/>
    </location>
</feature>
<comment type="subcellular location">
    <subcellularLocation>
        <location evidence="12">Cytoplasm</location>
    </subcellularLocation>
</comment>
<evidence type="ECO:0000313" key="15">
    <source>
        <dbReference type="Proteomes" id="UP001143372"/>
    </source>
</evidence>
<comment type="activity regulation">
    <text evidence="12">Activated by a monovalent cation that binds near, but not in, the active site. The most likely occupant of the site in vivo is potassium. Ion binding induces a conformational change that may alter substrate affinity.</text>
</comment>
<comment type="function">
    <text evidence="12">Catalyzes the phosphorylation of ribose at O-5 in a reaction requiring ATP and magnesium. The resulting D-ribose-5-phosphate can then be used either for sythesis of nucleotides, histidine, and tryptophan, or as a component of the pentose phosphate pathway.</text>
</comment>